<keyword evidence="4" id="KW-0288">FMN</keyword>
<dbReference type="Proteomes" id="UP001519308">
    <property type="component" value="Unassembled WGS sequence"/>
</dbReference>
<reference evidence="6 7" key="1">
    <citation type="submission" date="2021-03" db="EMBL/GenBank/DDBJ databases">
        <title>Genomic Encyclopedia of Type Strains, Phase IV (KMG-IV): sequencing the most valuable type-strain genomes for metagenomic binning, comparative biology and taxonomic classification.</title>
        <authorList>
            <person name="Goeker M."/>
        </authorList>
    </citation>
    <scope>NUCLEOTIDE SEQUENCE [LARGE SCALE GENOMIC DNA]</scope>
    <source>
        <strain evidence="6 7">DSM 28650</strain>
    </source>
</reference>
<gene>
    <name evidence="6" type="ORF">J2Z44_001112</name>
</gene>
<organism evidence="6 7">
    <name type="scientific">Clostridium punense</name>
    <dbReference type="NCBI Taxonomy" id="1054297"/>
    <lineage>
        <taxon>Bacteria</taxon>
        <taxon>Bacillati</taxon>
        <taxon>Bacillota</taxon>
        <taxon>Clostridia</taxon>
        <taxon>Eubacteriales</taxon>
        <taxon>Clostridiaceae</taxon>
        <taxon>Clostridium</taxon>
    </lineage>
</organism>
<evidence type="ECO:0000313" key="7">
    <source>
        <dbReference type="Proteomes" id="UP001519308"/>
    </source>
</evidence>
<accession>A0ABS4K229</accession>
<keyword evidence="6" id="KW-0223">Dioxygenase</keyword>
<dbReference type="CDD" id="cd04730">
    <property type="entry name" value="NPD_like"/>
    <property type="match status" value="1"/>
</dbReference>
<dbReference type="RefSeq" id="WP_021284882.1">
    <property type="nucleotide sequence ID" value="NZ_JAGGLL010000006.1"/>
</dbReference>
<proteinExistence type="predicted"/>
<dbReference type="Gene3D" id="3.20.20.70">
    <property type="entry name" value="Aldolase class I"/>
    <property type="match status" value="1"/>
</dbReference>
<evidence type="ECO:0000256" key="3">
    <source>
        <dbReference type="ARBA" id="ARBA00022630"/>
    </source>
</evidence>
<evidence type="ECO:0000313" key="6">
    <source>
        <dbReference type="EMBL" id="MBP2021321.1"/>
    </source>
</evidence>
<evidence type="ECO:0000256" key="5">
    <source>
        <dbReference type="ARBA" id="ARBA00023002"/>
    </source>
</evidence>
<keyword evidence="7" id="KW-1185">Reference proteome</keyword>
<dbReference type="Pfam" id="PF03060">
    <property type="entry name" value="NMO"/>
    <property type="match status" value="1"/>
</dbReference>
<dbReference type="InterPro" id="IPR013785">
    <property type="entry name" value="Aldolase_TIM"/>
</dbReference>
<protein>
    <recommendedName>
        <fullName evidence="2">Probable nitronate monooxygenase</fullName>
    </recommendedName>
</protein>
<comment type="function">
    <text evidence="1">Nitronate monooxygenase that uses molecular oxygen to catalyze the oxidative denitrification of alkyl nitronates. Acts on propionate 3-nitronate (P3N), the presumed physiological substrate. Probably functions in the detoxification of P3N, a metabolic poison produced by plants and fungi as a defense mechanism.</text>
</comment>
<dbReference type="InterPro" id="IPR004136">
    <property type="entry name" value="NMO"/>
</dbReference>
<name>A0ABS4K229_9CLOT</name>
<dbReference type="GO" id="GO:0051213">
    <property type="term" value="F:dioxygenase activity"/>
    <property type="evidence" value="ECO:0007669"/>
    <property type="project" value="UniProtKB-KW"/>
</dbReference>
<keyword evidence="5" id="KW-0560">Oxidoreductase</keyword>
<dbReference type="SUPFAM" id="SSF51412">
    <property type="entry name" value="Inosine monophosphate dehydrogenase (IMPDH)"/>
    <property type="match status" value="1"/>
</dbReference>
<evidence type="ECO:0000256" key="1">
    <source>
        <dbReference type="ARBA" id="ARBA00003535"/>
    </source>
</evidence>
<comment type="caution">
    <text evidence="6">The sequence shown here is derived from an EMBL/GenBank/DDBJ whole genome shotgun (WGS) entry which is preliminary data.</text>
</comment>
<evidence type="ECO:0000256" key="2">
    <source>
        <dbReference type="ARBA" id="ARBA00013457"/>
    </source>
</evidence>
<dbReference type="PANTHER" id="PTHR32332:SF18">
    <property type="entry name" value="2-NITROPROPANE DIOXYGENASE"/>
    <property type="match status" value="1"/>
</dbReference>
<dbReference type="PANTHER" id="PTHR32332">
    <property type="entry name" value="2-NITROPROPANE DIOXYGENASE"/>
    <property type="match status" value="1"/>
</dbReference>
<dbReference type="EMBL" id="JAGGLL010000006">
    <property type="protein sequence ID" value="MBP2021321.1"/>
    <property type="molecule type" value="Genomic_DNA"/>
</dbReference>
<keyword evidence="3" id="KW-0285">Flavoprotein</keyword>
<evidence type="ECO:0000256" key="4">
    <source>
        <dbReference type="ARBA" id="ARBA00022643"/>
    </source>
</evidence>
<sequence length="355" mass="38522">MDIKPLKIGNLVARLPIIQGGMGIGISLSNLAAAVTKAGGIGVISAAQIGFKEKDFETNPFEANIRALKEHIKIAKEKALQGIIGVNIMVAMEHYEEYVKAAIDAGADLIISGAGLPSALPKIAKDSKAKLAPIVSSLKAAKVILKMWDRHDKTTPDLLVIEGPKAGGHLGFKKEELQDENMDYDKVIVDIINEVKTYEDKYEKSIPVVVAGGVFYGKDIAKYLKLGAAGVQMATRFVATEECDAHINYKNAYINSNLEDIMIVQSPVGMPGRAIRNNFINQVEEGGVRVTKCYNCISHCNPKTTPYCITKALINAANGNVEEALLFCGESAHKVDRIITVDELMKELEKEIIEA</sequence>